<name>Q3SHK9_THIDA</name>
<evidence type="ECO:0008006" key="4">
    <source>
        <dbReference type="Google" id="ProtNLM"/>
    </source>
</evidence>
<evidence type="ECO:0000256" key="1">
    <source>
        <dbReference type="SAM" id="Phobius"/>
    </source>
</evidence>
<dbReference type="EMBL" id="CP000116">
    <property type="protein sequence ID" value="AAZ97877.1"/>
    <property type="molecule type" value="Genomic_DNA"/>
</dbReference>
<keyword evidence="1" id="KW-0812">Transmembrane</keyword>
<gene>
    <name evidence="2" type="ordered locus">Tbd_1924</name>
</gene>
<dbReference type="Proteomes" id="UP000008291">
    <property type="component" value="Chromosome"/>
</dbReference>
<organism evidence="2 3">
    <name type="scientific">Thiobacillus denitrificans (strain ATCC 25259 / T1)</name>
    <dbReference type="NCBI Taxonomy" id="292415"/>
    <lineage>
        <taxon>Bacteria</taxon>
        <taxon>Pseudomonadati</taxon>
        <taxon>Pseudomonadota</taxon>
        <taxon>Betaproteobacteria</taxon>
        <taxon>Nitrosomonadales</taxon>
        <taxon>Thiobacillaceae</taxon>
        <taxon>Thiobacillus</taxon>
    </lineage>
</organism>
<proteinExistence type="predicted"/>
<accession>Q3SHK9</accession>
<sequence>MSREHDEIDPHRHPMPVRLVFAVLGTVFVLLGLAGIFFPVLPTTPFLLLAAACYARASRRVFAWLLAHRHFGPLIREWREHRSMPYRAKRRALWLIALSFAISIGFVVPGWPAKLALGVGGLLLMTWIARIPSRDAPRRAGADARQN</sequence>
<dbReference type="Pfam" id="PF04304">
    <property type="entry name" value="DUF454"/>
    <property type="match status" value="1"/>
</dbReference>
<feature type="transmembrane region" description="Helical" evidence="1">
    <location>
        <begin position="92"/>
        <end position="109"/>
    </location>
</feature>
<dbReference type="PANTHER" id="PTHR35813:SF1">
    <property type="entry name" value="INNER MEMBRANE PROTEIN YBAN"/>
    <property type="match status" value="1"/>
</dbReference>
<dbReference type="eggNOG" id="COG2832">
    <property type="taxonomic scope" value="Bacteria"/>
</dbReference>
<dbReference type="RefSeq" id="WP_011312436.1">
    <property type="nucleotide sequence ID" value="NC_007404.1"/>
</dbReference>
<dbReference type="PANTHER" id="PTHR35813">
    <property type="entry name" value="INNER MEMBRANE PROTEIN YBAN"/>
    <property type="match status" value="1"/>
</dbReference>
<reference evidence="2 3" key="1">
    <citation type="journal article" date="2006" name="J. Bacteriol.">
        <title>The genome sequence of the obligately chemolithoautotrophic, facultatively anaerobic bacterium Thiobacillus denitrificans.</title>
        <authorList>
            <person name="Beller H.R."/>
            <person name="Chain P.S."/>
            <person name="Letain T.E."/>
            <person name="Chakicherla A."/>
            <person name="Larimer F.W."/>
            <person name="Richardson P.M."/>
            <person name="Coleman M.A."/>
            <person name="Wood A.P."/>
            <person name="Kelly D.P."/>
        </authorList>
    </citation>
    <scope>NUCLEOTIDE SEQUENCE [LARGE SCALE GENOMIC DNA]</scope>
    <source>
        <strain evidence="2 3">ATCC 25259</strain>
    </source>
</reference>
<keyword evidence="3" id="KW-1185">Reference proteome</keyword>
<evidence type="ECO:0000313" key="2">
    <source>
        <dbReference type="EMBL" id="AAZ97877.1"/>
    </source>
</evidence>
<dbReference type="InterPro" id="IPR007401">
    <property type="entry name" value="DUF454"/>
</dbReference>
<protein>
    <recommendedName>
        <fullName evidence="4">Transmembrane protein</fullName>
    </recommendedName>
</protein>
<keyword evidence="1" id="KW-0472">Membrane</keyword>
<evidence type="ECO:0000313" key="3">
    <source>
        <dbReference type="Proteomes" id="UP000008291"/>
    </source>
</evidence>
<dbReference type="STRING" id="292415.Tbd_1924"/>
<dbReference type="GO" id="GO:0005886">
    <property type="term" value="C:plasma membrane"/>
    <property type="evidence" value="ECO:0007669"/>
    <property type="project" value="TreeGrafter"/>
</dbReference>
<feature type="transmembrane region" description="Helical" evidence="1">
    <location>
        <begin position="20"/>
        <end position="40"/>
    </location>
</feature>
<feature type="transmembrane region" description="Helical" evidence="1">
    <location>
        <begin position="115"/>
        <end position="131"/>
    </location>
</feature>
<dbReference type="AlphaFoldDB" id="Q3SHK9"/>
<dbReference type="HOGENOM" id="CLU_113299_2_2_4"/>
<keyword evidence="1" id="KW-1133">Transmembrane helix</keyword>
<dbReference type="KEGG" id="tbd:Tbd_1924"/>